<evidence type="ECO:0000313" key="1">
    <source>
        <dbReference type="EMBL" id="AWU77030.1"/>
    </source>
</evidence>
<dbReference type="Proteomes" id="UP000249293">
    <property type="component" value="Chromosome 3"/>
</dbReference>
<gene>
    <name evidence="1" type="ORF">C5L36_0C09370</name>
</gene>
<dbReference type="OrthoDB" id="3987799at2759"/>
<name>A0A2U9R6K9_PICKU</name>
<dbReference type="GeneID" id="40384825"/>
<dbReference type="EMBL" id="CP028775">
    <property type="protein sequence ID" value="AWU77030.1"/>
    <property type="molecule type" value="Genomic_DNA"/>
</dbReference>
<proteinExistence type="predicted"/>
<reference evidence="1 2" key="1">
    <citation type="submission" date="2018-06" db="EMBL/GenBank/DDBJ databases">
        <title>Population genomics shows no distinction between pathogenic Candida krusei and environmental Pichia kudriavzevii: One species, four names.</title>
        <authorList>
            <person name="Douglass A.P."/>
            <person name="Offei B."/>
            <person name="Braun-Galleani S."/>
            <person name="Coughlan A.Y."/>
            <person name="Martos A."/>
            <person name="Ortiz-Merino R.A."/>
            <person name="Byrne K.P."/>
            <person name="Wolfe K.H."/>
        </authorList>
    </citation>
    <scope>NUCLEOTIDE SEQUENCE [LARGE SCALE GENOMIC DNA]</scope>
    <source>
        <strain evidence="1 2">CBS573</strain>
    </source>
</reference>
<dbReference type="VEuPathDB" id="FungiDB:C5L36_0C09370"/>
<protein>
    <submittedName>
        <fullName evidence="1">Uncharacterized protein</fullName>
    </submittedName>
</protein>
<organism evidence="1 2">
    <name type="scientific">Pichia kudriavzevii</name>
    <name type="common">Yeast</name>
    <name type="synonym">Issatchenkia orientalis</name>
    <dbReference type="NCBI Taxonomy" id="4909"/>
    <lineage>
        <taxon>Eukaryota</taxon>
        <taxon>Fungi</taxon>
        <taxon>Dikarya</taxon>
        <taxon>Ascomycota</taxon>
        <taxon>Saccharomycotina</taxon>
        <taxon>Pichiomycetes</taxon>
        <taxon>Pichiales</taxon>
        <taxon>Pichiaceae</taxon>
        <taxon>Pichia</taxon>
    </lineage>
</organism>
<dbReference type="KEGG" id="pkz:C5L36_0C09370"/>
<keyword evidence="2" id="KW-1185">Reference proteome</keyword>
<accession>A0A2U9R6K9</accession>
<sequence length="775" mass="92408">MFYSRGRIRHLNRCLLIRSLKNGIVIQVKNESTMPASKSNQNFFDNTKFLSKALKFIQVPNETKQELDIFARGDYKKFHKYCEYLVTNQRVLPTKTRYTSIKRLNDMMEENRVKRAIELVYGSFKQGIFLTDPEFQSLFVQLLPFKWYAYRLLTIYENRIDFKKFSSEALSLFMKTAHSNFDYRIFDNLFQLYQLKNDTLPVEIVMIAIQVYLKTENIEFARQIFHQQVMTESKLPNRILDLYISNLYNKTHNTNLCCAEYKLWLSRGLNTNISIDSFMHNLIYESGDQEEIEWIEKSLKDRGLYNKFAIQFGKKCNEISKNHSRYKEFFESGEVEAYLRLAKEEGETSLLNNNLTYLHLRHRNYKSAMHTFLEVDNRKDMQLSVFSILRHFEKEENPNMVFEILKNLKIGADYKIHWSHIIVYWRTMIKKYPHLAHHIHKNFKKSSKKSKYHRYGFLSKMLDIKLQASNSETLESRFYPTIKQAQLTSEFKPLPAAPKLQNIESRLKKGIIPNNELLRKSIKLTNKNTEFGRLVEIAYDVNKQRCKSSTSSLPSVRLNIAIFYKDFELKNVYGNKTIVEEFVLEQIELIKSMEFVDSEDLIQLFRMCVKHDLYSYSFDVLELFELYQVRITNNQQILKFLSMFIKWCWRNKHFEELVLTINWLETQENLATDKFFLSNLKEEAIKITNRLHEEVHNSTEENSSDEKNMTALENENAFLTEVLPRLFVYYNSKIDGIDEKNEVLNKQIILNSKECFDSLFRWVDHDTELMFEGEW</sequence>
<evidence type="ECO:0000313" key="2">
    <source>
        <dbReference type="Proteomes" id="UP000249293"/>
    </source>
</evidence>
<dbReference type="RefSeq" id="XP_029322507.1">
    <property type="nucleotide sequence ID" value="XM_029466647.1"/>
</dbReference>
<dbReference type="AlphaFoldDB" id="A0A2U9R6K9"/>